<protein>
    <submittedName>
        <fullName evidence="4">Uncharacterized protein LOC107219529</fullName>
    </submittedName>
</protein>
<dbReference type="Pfam" id="PF20266">
    <property type="entry name" value="Mab-21_C"/>
    <property type="match status" value="1"/>
</dbReference>
<evidence type="ECO:0000259" key="2">
    <source>
        <dbReference type="Pfam" id="PF20266"/>
    </source>
</evidence>
<dbReference type="Proteomes" id="UP000829291">
    <property type="component" value="Chromosome 2"/>
</dbReference>
<feature type="compositionally biased region" description="Basic residues" evidence="1">
    <location>
        <begin position="332"/>
        <end position="342"/>
    </location>
</feature>
<dbReference type="GeneID" id="107219529"/>
<dbReference type="SMART" id="SM01265">
    <property type="entry name" value="Mab-21"/>
    <property type="match status" value="1"/>
</dbReference>
<feature type="region of interest" description="Disordered" evidence="1">
    <location>
        <begin position="198"/>
        <end position="231"/>
    </location>
</feature>
<dbReference type="KEGG" id="nlo:107219529"/>
<feature type="compositionally biased region" description="Low complexity" evidence="1">
    <location>
        <begin position="349"/>
        <end position="370"/>
    </location>
</feature>
<sequence>MKLLKDIIGKMGNGKSKTKTKDNRGERKRSIEQSHEMQEKSLNNFTEFGAAYDPELIRMRRSLERDQQAFILNNLMLSVEFFENYDQEILDIRASPISRQEYDLNTILSQSQKHVLLPDVLQEQVARHVKFTSTRKTESLMVEPLQPVRMYVVLDNIDVNEIPEGPEYSILTDAIFYNMCLEPSLNKGFVKLRSLEVTPASKEKSNDGSDSDLSSIAEDDDEIYNEKEDMFNPRVNPGMRFLSQVEKRANSLAAKPVFTQSMSDLRNAEKSDYDTASLETSRTFSQASLIPPDDPDDGEQDFLNDGTSERRLSGRVKPTSNAVLRGQIASHGKLKQLKKRQNNAHQNQRSADASPASSRSSGYRSGSSGSNYVIDSDSDYGYATITNFNTPKPLVRPANIPASSSEIPVSCFKKIVYTRDGKVYSEKTERIQLQNRQQRRIRQALKRQNEDRLYLRSDVFMHYFQDLFASRLAEPLGFTTEDVDDATRQGAIIYCDSIELLERNRGVVIPHEIVPSIQAEWPDCGSEWLSRLRSEVLDPESNVIYTWPTKKMIDKIKKFGCHIVPEGYMPKRQPNPNHNIEWQLTFPAAERYLETCLSHAQVRIYLLALMLHKTFIRPVDTTFGLTTSHIRSQLFLLLEQNYSPAMWPEHRSGESLRRLLRKLYSAVSQSQPYLPDYFINGKNLFANIPRQYLLLTQKQLNRIIDNPVMYVIASMENIRYKPEFFPVLDYKRLFKILTLENSELVALINPALSPVDRPITKAEDEEMEIFEERFDRIGGFWVKVKAKEDTTTERAQKIVQHKNVINKKSSRITSQELVVEISRQCAELRGLRLTAFLDMFIQHFIRMAQRCYYYGAMKQKDVYLNQAERLSMILSEQGIGKEDAKRYLDTINHLTQELSRPREQVDAPETPRRNEQPLISIPLNQHFTVKPEERGGGSLFVHPIGESKEYDIYSDAPQRRPTVNFQAQTTQVEIDGTITMGDVNDVAFRNGHPNLPRVVSLTEEPQKESYLSDSTYI</sequence>
<evidence type="ECO:0000313" key="3">
    <source>
        <dbReference type="Proteomes" id="UP000829291"/>
    </source>
</evidence>
<feature type="region of interest" description="Disordered" evidence="1">
    <location>
        <begin position="11"/>
        <end position="39"/>
    </location>
</feature>
<proteinExistence type="predicted"/>
<keyword evidence="3" id="KW-1185">Reference proteome</keyword>
<evidence type="ECO:0000313" key="4">
    <source>
        <dbReference type="RefSeq" id="XP_015513261.1"/>
    </source>
</evidence>
<dbReference type="PANTHER" id="PTHR10656:SF69">
    <property type="entry name" value="MAB-21-LIKE HHH_H2TH-LIKE DOMAIN-CONTAINING PROTEIN"/>
    <property type="match status" value="1"/>
</dbReference>
<dbReference type="RefSeq" id="XP_015513261.1">
    <property type="nucleotide sequence ID" value="XM_015657775.2"/>
</dbReference>
<dbReference type="OrthoDB" id="6112914at2759"/>
<dbReference type="PANTHER" id="PTHR10656">
    <property type="entry name" value="CELL FATE DETERMINING PROTEIN MAB21-RELATED"/>
    <property type="match status" value="1"/>
</dbReference>
<dbReference type="FunCoup" id="A0A6J0BFS5">
    <property type="interactions" value="2"/>
</dbReference>
<name>A0A6J0BFS5_NEOLC</name>
<organism evidence="4">
    <name type="scientific">Neodiprion lecontei</name>
    <name type="common">Redheaded pine sawfly</name>
    <dbReference type="NCBI Taxonomy" id="441921"/>
    <lineage>
        <taxon>Eukaryota</taxon>
        <taxon>Metazoa</taxon>
        <taxon>Ecdysozoa</taxon>
        <taxon>Arthropoda</taxon>
        <taxon>Hexapoda</taxon>
        <taxon>Insecta</taxon>
        <taxon>Pterygota</taxon>
        <taxon>Neoptera</taxon>
        <taxon>Endopterygota</taxon>
        <taxon>Hymenoptera</taxon>
        <taxon>Tenthredinoidea</taxon>
        <taxon>Diprionidae</taxon>
        <taxon>Diprioninae</taxon>
        <taxon>Neodiprion</taxon>
    </lineage>
</organism>
<feature type="compositionally biased region" description="Acidic residues" evidence="1">
    <location>
        <begin position="293"/>
        <end position="302"/>
    </location>
</feature>
<dbReference type="InParanoid" id="A0A6J0BFS5"/>
<dbReference type="AlphaFoldDB" id="A0A6J0BFS5"/>
<gene>
    <name evidence="4" type="primary">LOC107219529</name>
</gene>
<dbReference type="InterPro" id="IPR046906">
    <property type="entry name" value="Mab-21_HhH/H2TH-like"/>
</dbReference>
<accession>A0A6J0BFS5</accession>
<feature type="compositionally biased region" description="Polar residues" evidence="1">
    <location>
        <begin position="277"/>
        <end position="288"/>
    </location>
</feature>
<evidence type="ECO:0000256" key="1">
    <source>
        <dbReference type="SAM" id="MobiDB-lite"/>
    </source>
</evidence>
<dbReference type="Gene3D" id="1.10.1410.40">
    <property type="match status" value="1"/>
</dbReference>
<dbReference type="InterPro" id="IPR024810">
    <property type="entry name" value="MAB21L/cGLR"/>
</dbReference>
<feature type="region of interest" description="Disordered" evidence="1">
    <location>
        <begin position="269"/>
        <end position="370"/>
    </location>
</feature>
<feature type="compositionally biased region" description="Basic and acidic residues" evidence="1">
    <location>
        <begin position="19"/>
        <end position="39"/>
    </location>
</feature>
<reference evidence="4" key="1">
    <citation type="submission" date="2025-08" db="UniProtKB">
        <authorList>
            <consortium name="RefSeq"/>
        </authorList>
    </citation>
    <scope>IDENTIFICATION</scope>
    <source>
        <tissue evidence="4">Thorax and Abdomen</tissue>
    </source>
</reference>
<feature type="domain" description="Mab-21-like HhH/H2TH-like" evidence="2">
    <location>
        <begin position="613"/>
        <end position="699"/>
    </location>
</feature>